<name>A0ABQ6MWT1_9STRA</name>
<protein>
    <recommendedName>
        <fullName evidence="6">Tyrosine specific protein phosphatases domain-containing protein</fullName>
    </recommendedName>
</protein>
<keyword evidence="8" id="KW-1185">Reference proteome</keyword>
<keyword evidence="2" id="KW-0378">Hydrolase</keyword>
<evidence type="ECO:0000313" key="8">
    <source>
        <dbReference type="Proteomes" id="UP001165060"/>
    </source>
</evidence>
<gene>
    <name evidence="7" type="ORF">TeGR_g7902</name>
</gene>
<feature type="domain" description="Tyrosine specific protein phosphatases" evidence="6">
    <location>
        <begin position="227"/>
        <end position="284"/>
    </location>
</feature>
<dbReference type="Pfam" id="PF00782">
    <property type="entry name" value="DSPc"/>
    <property type="match status" value="1"/>
</dbReference>
<evidence type="ECO:0000313" key="7">
    <source>
        <dbReference type="EMBL" id="GMI34176.1"/>
    </source>
</evidence>
<dbReference type="InterPro" id="IPR000387">
    <property type="entry name" value="Tyr_Pase_dom"/>
</dbReference>
<proteinExistence type="inferred from homology"/>
<dbReference type="PANTHER" id="PTHR45948">
    <property type="entry name" value="DUAL SPECIFICITY PROTEIN PHOSPHATASE DDB_G0269404-RELATED"/>
    <property type="match status" value="1"/>
</dbReference>
<dbReference type="InterPro" id="IPR000340">
    <property type="entry name" value="Dual-sp_phosphatase_cat-dom"/>
</dbReference>
<dbReference type="SUPFAM" id="SSF52799">
    <property type="entry name" value="(Phosphotyrosine protein) phosphatases II"/>
    <property type="match status" value="1"/>
</dbReference>
<evidence type="ECO:0000256" key="5">
    <source>
        <dbReference type="ARBA" id="ARBA00048336"/>
    </source>
</evidence>
<comment type="catalytic activity">
    <reaction evidence="4">
        <text>O-phospho-L-seryl-[protein] + H2O = L-seryl-[protein] + phosphate</text>
        <dbReference type="Rhea" id="RHEA:20629"/>
        <dbReference type="Rhea" id="RHEA-COMP:9863"/>
        <dbReference type="Rhea" id="RHEA-COMP:11604"/>
        <dbReference type="ChEBI" id="CHEBI:15377"/>
        <dbReference type="ChEBI" id="CHEBI:29999"/>
        <dbReference type="ChEBI" id="CHEBI:43474"/>
        <dbReference type="ChEBI" id="CHEBI:83421"/>
        <dbReference type="EC" id="3.1.3.16"/>
    </reaction>
</comment>
<evidence type="ECO:0000256" key="1">
    <source>
        <dbReference type="ARBA" id="ARBA00008601"/>
    </source>
</evidence>
<dbReference type="InterPro" id="IPR020422">
    <property type="entry name" value="TYR_PHOSPHATASE_DUAL_dom"/>
</dbReference>
<dbReference type="PROSITE" id="PS50056">
    <property type="entry name" value="TYR_PHOSPHATASE_2"/>
    <property type="match status" value="1"/>
</dbReference>
<reference evidence="7 8" key="1">
    <citation type="journal article" date="2023" name="Commun. Biol.">
        <title>Genome analysis of Parmales, the sister group of diatoms, reveals the evolutionary specialization of diatoms from phago-mixotrophs to photoautotrophs.</title>
        <authorList>
            <person name="Ban H."/>
            <person name="Sato S."/>
            <person name="Yoshikawa S."/>
            <person name="Yamada K."/>
            <person name="Nakamura Y."/>
            <person name="Ichinomiya M."/>
            <person name="Sato N."/>
            <person name="Blanc-Mathieu R."/>
            <person name="Endo H."/>
            <person name="Kuwata A."/>
            <person name="Ogata H."/>
        </authorList>
    </citation>
    <scope>NUCLEOTIDE SEQUENCE [LARGE SCALE GENOMIC DNA]</scope>
</reference>
<evidence type="ECO:0000256" key="2">
    <source>
        <dbReference type="ARBA" id="ARBA00022801"/>
    </source>
</evidence>
<sequence length="310" mass="34360">MLTSPTAPGVQFPNRSALAAHYKSAFHQFNLVLHKSKQPSVTFEQFLLQESGWMRLPGKDGLWRELAQDEAVPRGSEVSMNMSSGKNFLRRQAQVATSQFSSTPLGHTFELPSILSKMNCKRCRQCLQGVYEHHHSEVEPNALRVILDLAADGAASVILPDELYVGSFKSVGGATKQDARLFVVNAAGRALHDFLPKSRSVFDQLREQDRVRDLEWQDSVDFTIDVEELVATVELMLEKVRGGGRVLVNCAQGKSRSGTVAVAYVMAKLGVGVEEGLKKVQQGRALVDPNASFRRQLGEMEGRLHEIETR</sequence>
<keyword evidence="3" id="KW-0904">Protein phosphatase</keyword>
<accession>A0ABQ6MWT1</accession>
<evidence type="ECO:0000259" key="6">
    <source>
        <dbReference type="PROSITE" id="PS50056"/>
    </source>
</evidence>
<dbReference type="Proteomes" id="UP001165060">
    <property type="component" value="Unassembled WGS sequence"/>
</dbReference>
<dbReference type="InterPro" id="IPR029021">
    <property type="entry name" value="Prot-tyrosine_phosphatase-like"/>
</dbReference>
<dbReference type="PANTHER" id="PTHR45948:SF2">
    <property type="entry name" value="DUAL SPECIFICITY PROTEIN PHOSPHATASE"/>
    <property type="match status" value="1"/>
</dbReference>
<comment type="catalytic activity">
    <reaction evidence="5">
        <text>O-phospho-L-threonyl-[protein] + H2O = L-threonyl-[protein] + phosphate</text>
        <dbReference type="Rhea" id="RHEA:47004"/>
        <dbReference type="Rhea" id="RHEA-COMP:11060"/>
        <dbReference type="Rhea" id="RHEA-COMP:11605"/>
        <dbReference type="ChEBI" id="CHEBI:15377"/>
        <dbReference type="ChEBI" id="CHEBI:30013"/>
        <dbReference type="ChEBI" id="CHEBI:43474"/>
        <dbReference type="ChEBI" id="CHEBI:61977"/>
        <dbReference type="EC" id="3.1.3.16"/>
    </reaction>
</comment>
<dbReference type="CDD" id="cd14498">
    <property type="entry name" value="DSP"/>
    <property type="match status" value="1"/>
</dbReference>
<comment type="caution">
    <text evidence="7">The sequence shown here is derived from an EMBL/GenBank/DDBJ whole genome shotgun (WGS) entry which is preliminary data.</text>
</comment>
<dbReference type="EMBL" id="BRYB01000624">
    <property type="protein sequence ID" value="GMI34176.1"/>
    <property type="molecule type" value="Genomic_DNA"/>
</dbReference>
<dbReference type="SMART" id="SM00195">
    <property type="entry name" value="DSPc"/>
    <property type="match status" value="1"/>
</dbReference>
<evidence type="ECO:0000256" key="4">
    <source>
        <dbReference type="ARBA" id="ARBA00047761"/>
    </source>
</evidence>
<organism evidence="7 8">
    <name type="scientific">Tetraparma gracilis</name>
    <dbReference type="NCBI Taxonomy" id="2962635"/>
    <lineage>
        <taxon>Eukaryota</taxon>
        <taxon>Sar</taxon>
        <taxon>Stramenopiles</taxon>
        <taxon>Ochrophyta</taxon>
        <taxon>Bolidophyceae</taxon>
        <taxon>Parmales</taxon>
        <taxon>Triparmaceae</taxon>
        <taxon>Tetraparma</taxon>
    </lineage>
</organism>
<comment type="similarity">
    <text evidence="1">Belongs to the protein-tyrosine phosphatase family. Non-receptor class dual specificity subfamily.</text>
</comment>
<dbReference type="Gene3D" id="3.90.190.10">
    <property type="entry name" value="Protein tyrosine phosphatase superfamily"/>
    <property type="match status" value="1"/>
</dbReference>
<evidence type="ECO:0000256" key="3">
    <source>
        <dbReference type="ARBA" id="ARBA00022912"/>
    </source>
</evidence>